<evidence type="ECO:0000313" key="7">
    <source>
        <dbReference type="Proteomes" id="UP001519460"/>
    </source>
</evidence>
<accession>A0ABD0M6K6</accession>
<keyword evidence="7" id="KW-1185">Reference proteome</keyword>
<feature type="transmembrane region" description="Helical" evidence="5">
    <location>
        <begin position="129"/>
        <end position="150"/>
    </location>
</feature>
<comment type="caution">
    <text evidence="6">The sequence shown here is derived from an EMBL/GenBank/DDBJ whole genome shotgun (WGS) entry which is preliminary data.</text>
</comment>
<dbReference type="InterPro" id="IPR050579">
    <property type="entry name" value="PMP-22/EMP/MP20-like"/>
</dbReference>
<dbReference type="AlphaFoldDB" id="A0ABD0M6K6"/>
<keyword evidence="3 5" id="KW-1133">Transmembrane helix</keyword>
<dbReference type="InterPro" id="IPR004031">
    <property type="entry name" value="PMP22/EMP/MP20/Claudin"/>
</dbReference>
<evidence type="ECO:0000256" key="1">
    <source>
        <dbReference type="ARBA" id="ARBA00004141"/>
    </source>
</evidence>
<dbReference type="Gene3D" id="1.20.140.150">
    <property type="match status" value="1"/>
</dbReference>
<evidence type="ECO:0000256" key="2">
    <source>
        <dbReference type="ARBA" id="ARBA00022692"/>
    </source>
</evidence>
<feature type="transmembrane region" description="Helical" evidence="5">
    <location>
        <begin position="185"/>
        <end position="208"/>
    </location>
</feature>
<reference evidence="6 7" key="1">
    <citation type="journal article" date="2023" name="Sci. Data">
        <title>Genome assembly of the Korean intertidal mud-creeper Batillaria attramentaria.</title>
        <authorList>
            <person name="Patra A.K."/>
            <person name="Ho P.T."/>
            <person name="Jun S."/>
            <person name="Lee S.J."/>
            <person name="Kim Y."/>
            <person name="Won Y.J."/>
        </authorList>
    </citation>
    <scope>NUCLEOTIDE SEQUENCE [LARGE SCALE GENOMIC DNA]</scope>
    <source>
        <strain evidence="6">Wonlab-2016</strain>
    </source>
</reference>
<protein>
    <submittedName>
        <fullName evidence="6">Uncharacterized protein</fullName>
    </submittedName>
</protein>
<dbReference type="PANTHER" id="PTHR10671">
    <property type="entry name" value="EPITHELIAL MEMBRANE PROTEIN-RELATED"/>
    <property type="match status" value="1"/>
</dbReference>
<keyword evidence="4 5" id="KW-0472">Membrane</keyword>
<evidence type="ECO:0000256" key="5">
    <source>
        <dbReference type="SAM" id="Phobius"/>
    </source>
</evidence>
<name>A0ABD0M6K6_9CAEN</name>
<gene>
    <name evidence="6" type="ORF">BaRGS_00001333</name>
</gene>
<dbReference type="Pfam" id="PF13903">
    <property type="entry name" value="Claudin_2"/>
    <property type="match status" value="1"/>
</dbReference>
<feature type="transmembrane region" description="Helical" evidence="5">
    <location>
        <begin position="96"/>
        <end position="117"/>
    </location>
</feature>
<evidence type="ECO:0000256" key="4">
    <source>
        <dbReference type="ARBA" id="ARBA00023136"/>
    </source>
</evidence>
<evidence type="ECO:0000313" key="6">
    <source>
        <dbReference type="EMBL" id="KAK7507398.1"/>
    </source>
</evidence>
<sequence>MVAILRLVGGGVFIVAVLLHVIGYATNSWVSATLDSRGMEGVLQANGMSTGGVGVQIEGMEIRLGLWKYCLASMGQTKCEAIKADDTPDWMKGVQALGILTMLISAVAVVLIVYDILGQGKGDRARLLPYFIGGLCVAAGLMLVVAVVLYGENFMAMMDDQVSMMGTADPALAPLAENIKEHIGFGWSFILEAVSSVLMIIAAAVIALPVMRGCDDSLNLGSLNRAV</sequence>
<feature type="transmembrane region" description="Helical" evidence="5">
    <location>
        <begin position="7"/>
        <end position="26"/>
    </location>
</feature>
<comment type="subcellular location">
    <subcellularLocation>
        <location evidence="1">Membrane</location>
        <topology evidence="1">Multi-pass membrane protein</topology>
    </subcellularLocation>
</comment>
<evidence type="ECO:0000256" key="3">
    <source>
        <dbReference type="ARBA" id="ARBA00022989"/>
    </source>
</evidence>
<proteinExistence type="predicted"/>
<dbReference type="GO" id="GO:0016020">
    <property type="term" value="C:membrane"/>
    <property type="evidence" value="ECO:0007669"/>
    <property type="project" value="UniProtKB-SubCell"/>
</dbReference>
<dbReference type="PANTHER" id="PTHR10671:SF108">
    <property type="entry name" value="CLAUDIN FAMILY PROTEIN-RELATED"/>
    <property type="match status" value="1"/>
</dbReference>
<dbReference type="Proteomes" id="UP001519460">
    <property type="component" value="Unassembled WGS sequence"/>
</dbReference>
<organism evidence="6 7">
    <name type="scientific">Batillaria attramentaria</name>
    <dbReference type="NCBI Taxonomy" id="370345"/>
    <lineage>
        <taxon>Eukaryota</taxon>
        <taxon>Metazoa</taxon>
        <taxon>Spiralia</taxon>
        <taxon>Lophotrochozoa</taxon>
        <taxon>Mollusca</taxon>
        <taxon>Gastropoda</taxon>
        <taxon>Caenogastropoda</taxon>
        <taxon>Sorbeoconcha</taxon>
        <taxon>Cerithioidea</taxon>
        <taxon>Batillariidae</taxon>
        <taxon>Batillaria</taxon>
    </lineage>
</organism>
<dbReference type="EMBL" id="JACVVK020000004">
    <property type="protein sequence ID" value="KAK7507398.1"/>
    <property type="molecule type" value="Genomic_DNA"/>
</dbReference>
<keyword evidence="2 5" id="KW-0812">Transmembrane</keyword>